<sequence>MADRSLDGDDRVDKSVLTMLELENIASEESSQHTENTFLSHEDSNDLSRHPAPAPHEFVYGRSVYDTPLPSDVSITSEQSDPQGPSPHELVYGRSVYDTIASDYEGWDDSSTSECSCSQVSKSSVLIYSDKDAARSQNSIGGALQQTEDETRVGRRDEIDSSSQDDRADYLVRPSLGSQPTAGVTAICCSEEIIGPDHVSRFSSTKGDVNASDRGPAKDLGVTPFTRISGESVVRRPQQGDSRMKHFRSVIPKALAQEMPPSKMDPRSRSLSKMRNKATRNFLCLYATIVLGIFVLWLATGGSSVRNHKRNDPFEINDRRNGISVAVDVSVSDTKSSKSKAKQTTPVIKNESAGNFWYRRDKETRKENTSMYRTDLSTEGKDFLPEYWRNAFDIKSSGSDKRFSMTRMVVSEDYWSSKRAGIFNMIGKANGTGSAASGQRNINRGKSEKDGQARPIEAINEAALLLGHNENSFSFNRSVEIYEVVAVSASAQLNEEARMVSETGDQSKGCSVGEILGTNGIVGRQLEESEVVDLTFLHHLFCSGTCPWSINCHPSFVPRMVKRARFEDIIGSEQMAHLISKRLAKWDLMLQEVESVGGKGGAKLMVQHATALEMGNEVNNWEQALQ</sequence>
<evidence type="ECO:0000313" key="3">
    <source>
        <dbReference type="EMBL" id="CAE2201100.1"/>
    </source>
</evidence>
<feature type="region of interest" description="Disordered" evidence="1">
    <location>
        <begin position="200"/>
        <end position="245"/>
    </location>
</feature>
<feature type="compositionally biased region" description="Polar residues" evidence="1">
    <location>
        <begin position="135"/>
        <end position="146"/>
    </location>
</feature>
<feature type="region of interest" description="Disordered" evidence="1">
    <location>
        <begin position="24"/>
        <end position="56"/>
    </location>
</feature>
<feature type="compositionally biased region" description="Basic and acidic residues" evidence="1">
    <location>
        <begin position="40"/>
        <end position="49"/>
    </location>
</feature>
<feature type="compositionally biased region" description="Basic and acidic residues" evidence="1">
    <location>
        <begin position="149"/>
        <end position="170"/>
    </location>
</feature>
<dbReference type="EMBL" id="HBKQ01001074">
    <property type="protein sequence ID" value="CAE2201100.1"/>
    <property type="molecule type" value="Transcribed_RNA"/>
</dbReference>
<feature type="transmembrane region" description="Helical" evidence="2">
    <location>
        <begin position="282"/>
        <end position="300"/>
    </location>
</feature>
<keyword evidence="2" id="KW-1133">Transmembrane helix</keyword>
<feature type="compositionally biased region" description="Polar residues" evidence="1">
    <location>
        <begin position="433"/>
        <end position="444"/>
    </location>
</feature>
<keyword evidence="2" id="KW-0812">Transmembrane</keyword>
<feature type="region of interest" description="Disordered" evidence="1">
    <location>
        <begin position="69"/>
        <end position="91"/>
    </location>
</feature>
<proteinExistence type="predicted"/>
<protein>
    <submittedName>
        <fullName evidence="3">Uncharacterized protein</fullName>
    </submittedName>
</protein>
<evidence type="ECO:0000256" key="2">
    <source>
        <dbReference type="SAM" id="Phobius"/>
    </source>
</evidence>
<dbReference type="AlphaFoldDB" id="A0A7S4HJG3"/>
<reference evidence="3" key="1">
    <citation type="submission" date="2021-01" db="EMBL/GenBank/DDBJ databases">
        <authorList>
            <person name="Corre E."/>
            <person name="Pelletier E."/>
            <person name="Niang G."/>
            <person name="Scheremetjew M."/>
            <person name="Finn R."/>
            <person name="Kale V."/>
            <person name="Holt S."/>
            <person name="Cochrane G."/>
            <person name="Meng A."/>
            <person name="Brown T."/>
            <person name="Cohen L."/>
        </authorList>
    </citation>
    <scope>NUCLEOTIDE SEQUENCE</scope>
    <source>
        <strain evidence="3">Isolate 1302-5</strain>
    </source>
</reference>
<feature type="region of interest" description="Disordered" evidence="1">
    <location>
        <begin position="433"/>
        <end position="452"/>
    </location>
</feature>
<feature type="compositionally biased region" description="Polar residues" evidence="1">
    <location>
        <begin position="73"/>
        <end position="83"/>
    </location>
</feature>
<feature type="region of interest" description="Disordered" evidence="1">
    <location>
        <begin position="135"/>
        <end position="181"/>
    </location>
</feature>
<gene>
    <name evidence="3" type="ORF">OAUR00152_LOCUS754</name>
</gene>
<evidence type="ECO:0000256" key="1">
    <source>
        <dbReference type="SAM" id="MobiDB-lite"/>
    </source>
</evidence>
<feature type="compositionally biased region" description="Polar residues" evidence="1">
    <location>
        <begin position="27"/>
        <end position="39"/>
    </location>
</feature>
<organism evidence="3">
    <name type="scientific">Odontella aurita</name>
    <dbReference type="NCBI Taxonomy" id="265563"/>
    <lineage>
        <taxon>Eukaryota</taxon>
        <taxon>Sar</taxon>
        <taxon>Stramenopiles</taxon>
        <taxon>Ochrophyta</taxon>
        <taxon>Bacillariophyta</taxon>
        <taxon>Mediophyceae</taxon>
        <taxon>Biddulphiophycidae</taxon>
        <taxon>Eupodiscales</taxon>
        <taxon>Odontellaceae</taxon>
        <taxon>Odontella</taxon>
    </lineage>
</organism>
<name>A0A7S4HJG3_9STRA</name>
<accession>A0A7S4HJG3</accession>
<keyword evidence="2" id="KW-0472">Membrane</keyword>